<dbReference type="InterPro" id="IPR036388">
    <property type="entry name" value="WH-like_DNA-bd_sf"/>
</dbReference>
<protein>
    <recommendedName>
        <fullName evidence="1">Stage 0 sporulation protein A homolog</fullName>
    </recommendedName>
</protein>
<evidence type="ECO:0000256" key="2">
    <source>
        <dbReference type="ARBA" id="ARBA00022553"/>
    </source>
</evidence>
<dbReference type="AlphaFoldDB" id="A0A5N7IVA9"/>
<dbReference type="Proteomes" id="UP000342249">
    <property type="component" value="Unassembled WGS sequence"/>
</dbReference>
<organism evidence="12 13">
    <name type="scientific">Clostridium estertheticum</name>
    <dbReference type="NCBI Taxonomy" id="238834"/>
    <lineage>
        <taxon>Bacteria</taxon>
        <taxon>Bacillati</taxon>
        <taxon>Bacillota</taxon>
        <taxon>Clostridia</taxon>
        <taxon>Eubacteriales</taxon>
        <taxon>Clostridiaceae</taxon>
        <taxon>Clostridium</taxon>
    </lineage>
</organism>
<dbReference type="InterPro" id="IPR016032">
    <property type="entry name" value="Sig_transdc_resp-reg_C-effctor"/>
</dbReference>
<evidence type="ECO:0000256" key="9">
    <source>
        <dbReference type="PROSITE-ProRule" id="PRU01091"/>
    </source>
</evidence>
<dbReference type="GO" id="GO:0032993">
    <property type="term" value="C:protein-DNA complex"/>
    <property type="evidence" value="ECO:0007669"/>
    <property type="project" value="TreeGrafter"/>
</dbReference>
<dbReference type="CDD" id="cd00383">
    <property type="entry name" value="trans_reg_C"/>
    <property type="match status" value="1"/>
</dbReference>
<gene>
    <name evidence="12" type="ORF">E4V82_21625</name>
</gene>
<comment type="function">
    <text evidence="7">May play the central regulatory role in sporulation. It may be an element of the effector pathway responsible for the activation of sporulation genes in response to nutritional stress. Spo0A may act in concert with spo0H (a sigma factor) to control the expression of some genes that are critical to the sporulation process.</text>
</comment>
<evidence type="ECO:0000313" key="12">
    <source>
        <dbReference type="EMBL" id="MPQ64678.1"/>
    </source>
</evidence>
<dbReference type="Gene3D" id="1.10.10.10">
    <property type="entry name" value="Winged helix-like DNA-binding domain superfamily/Winged helix DNA-binding domain"/>
    <property type="match status" value="1"/>
</dbReference>
<keyword evidence="6" id="KW-0804">Transcription</keyword>
<dbReference type="InterPro" id="IPR011006">
    <property type="entry name" value="CheY-like_superfamily"/>
</dbReference>
<dbReference type="EMBL" id="SPSF01000053">
    <property type="protein sequence ID" value="MPQ64678.1"/>
    <property type="molecule type" value="Genomic_DNA"/>
</dbReference>
<dbReference type="Gene3D" id="3.40.50.2300">
    <property type="match status" value="1"/>
</dbReference>
<feature type="domain" description="Response regulatory" evidence="10">
    <location>
        <begin position="8"/>
        <end position="122"/>
    </location>
</feature>
<evidence type="ECO:0000256" key="7">
    <source>
        <dbReference type="ARBA" id="ARBA00024867"/>
    </source>
</evidence>
<evidence type="ECO:0000256" key="4">
    <source>
        <dbReference type="ARBA" id="ARBA00023015"/>
    </source>
</evidence>
<dbReference type="GO" id="GO:0006355">
    <property type="term" value="P:regulation of DNA-templated transcription"/>
    <property type="evidence" value="ECO:0007669"/>
    <property type="project" value="InterPro"/>
</dbReference>
<dbReference type="SMART" id="SM00448">
    <property type="entry name" value="REC"/>
    <property type="match status" value="1"/>
</dbReference>
<dbReference type="SMART" id="SM00862">
    <property type="entry name" value="Trans_reg_C"/>
    <property type="match status" value="1"/>
</dbReference>
<dbReference type="RefSeq" id="WP_152753831.1">
    <property type="nucleotide sequence ID" value="NZ_SPSE01000056.1"/>
</dbReference>
<feature type="DNA-binding region" description="OmpR/PhoB-type" evidence="9">
    <location>
        <begin position="136"/>
        <end position="235"/>
    </location>
</feature>
<dbReference type="PROSITE" id="PS51755">
    <property type="entry name" value="OMPR_PHOB"/>
    <property type="match status" value="1"/>
</dbReference>
<evidence type="ECO:0000256" key="5">
    <source>
        <dbReference type="ARBA" id="ARBA00023125"/>
    </source>
</evidence>
<comment type="caution">
    <text evidence="12">The sequence shown here is derived from an EMBL/GenBank/DDBJ whole genome shotgun (WGS) entry which is preliminary data.</text>
</comment>
<dbReference type="Gene3D" id="6.10.250.690">
    <property type="match status" value="1"/>
</dbReference>
<dbReference type="PANTHER" id="PTHR48111">
    <property type="entry name" value="REGULATOR OF RPOS"/>
    <property type="match status" value="1"/>
</dbReference>
<feature type="modified residue" description="4-aspartylphosphate" evidence="8">
    <location>
        <position position="58"/>
    </location>
</feature>
<dbReference type="InterPro" id="IPR001789">
    <property type="entry name" value="Sig_transdc_resp-reg_receiver"/>
</dbReference>
<evidence type="ECO:0000256" key="6">
    <source>
        <dbReference type="ARBA" id="ARBA00023163"/>
    </source>
</evidence>
<dbReference type="PANTHER" id="PTHR48111:SF26">
    <property type="entry name" value="STAGE 0 SPORULATION PROTEIN A HOMOLOG"/>
    <property type="match status" value="1"/>
</dbReference>
<evidence type="ECO:0000256" key="3">
    <source>
        <dbReference type="ARBA" id="ARBA00023012"/>
    </source>
</evidence>
<evidence type="ECO:0000256" key="8">
    <source>
        <dbReference type="PROSITE-ProRule" id="PRU00169"/>
    </source>
</evidence>
<proteinExistence type="predicted"/>
<dbReference type="GO" id="GO:0005829">
    <property type="term" value="C:cytosol"/>
    <property type="evidence" value="ECO:0007669"/>
    <property type="project" value="TreeGrafter"/>
</dbReference>
<keyword evidence="2 8" id="KW-0597">Phosphoprotein</keyword>
<dbReference type="Pfam" id="PF00486">
    <property type="entry name" value="Trans_reg_C"/>
    <property type="match status" value="1"/>
</dbReference>
<dbReference type="GO" id="GO:0000976">
    <property type="term" value="F:transcription cis-regulatory region binding"/>
    <property type="evidence" value="ECO:0007669"/>
    <property type="project" value="TreeGrafter"/>
</dbReference>
<accession>A0A5N7IVA9</accession>
<dbReference type="InterPro" id="IPR039420">
    <property type="entry name" value="WalR-like"/>
</dbReference>
<evidence type="ECO:0000259" key="10">
    <source>
        <dbReference type="PROSITE" id="PS50110"/>
    </source>
</evidence>
<dbReference type="InterPro" id="IPR001867">
    <property type="entry name" value="OmpR/PhoB-type_DNA-bd"/>
</dbReference>
<evidence type="ECO:0000313" key="13">
    <source>
        <dbReference type="Proteomes" id="UP000342249"/>
    </source>
</evidence>
<keyword evidence="5 9" id="KW-0238">DNA-binding</keyword>
<dbReference type="GO" id="GO:0000156">
    <property type="term" value="F:phosphorelay response regulator activity"/>
    <property type="evidence" value="ECO:0007669"/>
    <property type="project" value="TreeGrafter"/>
</dbReference>
<dbReference type="SUPFAM" id="SSF52172">
    <property type="entry name" value="CheY-like"/>
    <property type="match status" value="1"/>
</dbReference>
<feature type="domain" description="OmpR/PhoB-type" evidence="11">
    <location>
        <begin position="136"/>
        <end position="235"/>
    </location>
</feature>
<dbReference type="Pfam" id="PF00072">
    <property type="entry name" value="Response_reg"/>
    <property type="match status" value="1"/>
</dbReference>
<reference evidence="12 13" key="1">
    <citation type="journal article" date="2019" name="Lett. Appl. Microbiol.">
        <title>A case of 'blown pack' spoilage of vacuum-packaged pork likely associated with Clostridium estertheticum in Canada.</title>
        <authorList>
            <person name="Zhang P."/>
            <person name="Ward P."/>
            <person name="McMullen L.M."/>
            <person name="Yang X."/>
        </authorList>
    </citation>
    <scope>NUCLEOTIDE SEQUENCE [LARGE SCALE GENOMIC DNA]</scope>
    <source>
        <strain evidence="12 13">MA19</strain>
    </source>
</reference>
<evidence type="ECO:0000256" key="1">
    <source>
        <dbReference type="ARBA" id="ARBA00018672"/>
    </source>
</evidence>
<sequence>MNNANNVKILLVEDDKEINTLVYKILLTEGFDIVQVYDGIAAMDNFKFDGTFQLVILDLMLPYIDGFEIIRRIRQKSIVPILIISSKNTEMDKVAAISMGGDDYIVKPFSLNEFIVRVKALLRRYIYFNNEQDSQDSIINYKDLVINMNDYTIVKKGNLIKSTPTEFEIFKLFLLNPNKVFTKSQIYDSIWGIDAIKNDNTIMVHIKRLRDKIEDDINKQEYITTVWGIGYRLGDLI</sequence>
<dbReference type="PROSITE" id="PS50110">
    <property type="entry name" value="RESPONSE_REGULATORY"/>
    <property type="match status" value="1"/>
</dbReference>
<keyword evidence="4" id="KW-0805">Transcription regulation</keyword>
<evidence type="ECO:0000259" key="11">
    <source>
        <dbReference type="PROSITE" id="PS51755"/>
    </source>
</evidence>
<dbReference type="SUPFAM" id="SSF46894">
    <property type="entry name" value="C-terminal effector domain of the bipartite response regulators"/>
    <property type="match status" value="1"/>
</dbReference>
<keyword evidence="3" id="KW-0902">Two-component regulatory system</keyword>
<name>A0A5N7IVA9_9CLOT</name>
<dbReference type="FunFam" id="1.10.10.10:FF:000018">
    <property type="entry name" value="DNA-binding response regulator ResD"/>
    <property type="match status" value="1"/>
</dbReference>